<evidence type="ECO:0000313" key="11">
    <source>
        <dbReference type="EMBL" id="KAI6654313.1"/>
    </source>
</evidence>
<feature type="domain" description="ABC transporter" evidence="10">
    <location>
        <begin position="1541"/>
        <end position="1779"/>
    </location>
</feature>
<dbReference type="CDD" id="cd03263">
    <property type="entry name" value="ABC_subfamily_A"/>
    <property type="match status" value="2"/>
</dbReference>
<keyword evidence="12" id="KW-1185">Reference proteome</keyword>
<dbReference type="InterPro" id="IPR026082">
    <property type="entry name" value="ABCA"/>
</dbReference>
<dbReference type="Pfam" id="PF12698">
    <property type="entry name" value="ABC2_membrane_3"/>
    <property type="match status" value="2"/>
</dbReference>
<evidence type="ECO:0000256" key="9">
    <source>
        <dbReference type="SAM" id="Phobius"/>
    </source>
</evidence>
<feature type="transmembrane region" description="Helical" evidence="9">
    <location>
        <begin position="346"/>
        <end position="371"/>
    </location>
</feature>
<evidence type="ECO:0000313" key="12">
    <source>
        <dbReference type="Proteomes" id="UP001165289"/>
    </source>
</evidence>
<evidence type="ECO:0000256" key="8">
    <source>
        <dbReference type="ARBA" id="ARBA00023136"/>
    </source>
</evidence>
<feature type="transmembrane region" description="Helical" evidence="9">
    <location>
        <begin position="453"/>
        <end position="474"/>
    </location>
</feature>
<dbReference type="GO" id="GO:0005524">
    <property type="term" value="F:ATP binding"/>
    <property type="evidence" value="ECO:0007669"/>
    <property type="project" value="UniProtKB-KW"/>
</dbReference>
<dbReference type="Proteomes" id="UP001165289">
    <property type="component" value="Unassembled WGS sequence"/>
</dbReference>
<dbReference type="SMART" id="SM00382">
    <property type="entry name" value="AAA"/>
    <property type="match status" value="2"/>
</dbReference>
<dbReference type="PROSITE" id="PS00211">
    <property type="entry name" value="ABC_TRANSPORTER_1"/>
    <property type="match status" value="1"/>
</dbReference>
<feature type="transmembrane region" description="Helical" evidence="9">
    <location>
        <begin position="28"/>
        <end position="48"/>
    </location>
</feature>
<dbReference type="InterPro" id="IPR056264">
    <property type="entry name" value="R2_ABCA1-4-like"/>
</dbReference>
<dbReference type="Gene3D" id="3.40.50.300">
    <property type="entry name" value="P-loop containing nucleotide triphosphate hydrolases"/>
    <property type="match status" value="2"/>
</dbReference>
<dbReference type="InterPro" id="IPR013525">
    <property type="entry name" value="ABC2_TM"/>
</dbReference>
<keyword evidence="4" id="KW-0677">Repeat</keyword>
<dbReference type="Pfam" id="PF00005">
    <property type="entry name" value="ABC_tran"/>
    <property type="match status" value="2"/>
</dbReference>
<dbReference type="SUPFAM" id="SSF52540">
    <property type="entry name" value="P-loop containing nucleoside triphosphate hydrolases"/>
    <property type="match status" value="2"/>
</dbReference>
<name>A0AAV7JZA7_9METZ</name>
<feature type="transmembrane region" description="Helical" evidence="9">
    <location>
        <begin position="1386"/>
        <end position="1406"/>
    </location>
</feature>
<keyword evidence="8 9" id="KW-0472">Membrane</keyword>
<dbReference type="GO" id="GO:0016887">
    <property type="term" value="F:ATP hydrolysis activity"/>
    <property type="evidence" value="ECO:0007669"/>
    <property type="project" value="InterPro"/>
</dbReference>
<feature type="transmembrane region" description="Helical" evidence="9">
    <location>
        <begin position="405"/>
        <end position="427"/>
    </location>
</feature>
<sequence length="1870" mass="211264">MNLKILLQFFLLLWKNFLLQFRRPIGTIFELINPIFGLAVLVILRYTIATPEFKCFRTFDATSLQFEPLASSSSQPPFSSVFTPQNCNFTYFYTPKTPATDAIVNRAKQILSIPNVTLNFTPTSSELEIERLSVDIINGINSSDPLTNPYVCQTALSYASVHLPIIAGLIFDKLDTEIEVTIRLNQETSVNWRTSQVEPSIRTAAPRVSTSPYISEGFLVIQDALSQSIIDYKITNKSQSSLNYEQVPIDIRQFPYPKYKEDFFLIALGFLLPILIVFSFIYTAGTITKEIVIEKETRLRESMKMMGLLNWVNWLSWFTKQIIFMSLVVVCLALELHFGLIFSLSNFLIIFIWLMLYVCYMISLSFLVSTFFTSSRLGLLVSFLVWFLSFFPYLFLFVNYDSLPLYGKFLSCLLGNTCMSISIRIFISREIENVGVQWDNIAEPTTATDHFNMLHVFGMMTLVCVVQFLLTWYLDEVLPKTFGLRKPFYFPFTSSYWCGSSVKCCSRSRVNSSNSVMTNDVFEVEPDDIEVGIQIEGITKKYTRKKIALDNLRLNMYRGQITALLGHNGAGKSTLISILTGLIPPTNGNAYIYGMNIHNEMDSIRNHLGICPQSNILFDRMTVKEHLHFFIRLKGIWGWTKAKIQVQGMLSNTKLEDKVNTLSSQLSGGMKRRLSVGLALIGDTKVIILDEPTSGVDPYARRTTWDLLLKYKQDRTILLTTHHMDEADILGDRIAILSEGVLKTCGSSLFLKNKFGLGYHLTIVKSPTFDGPRIKQILGNFLPNAYLKDDIGSEISYIIPSHDTSKFAQLFQVFENSSTELGIESYGISHTSMEDVFRTVSDDDSNGDTQFSGVDKNNIILTPLKPRIPKASLDHSQQPIITNVHSDSIQFDDSSPKGLTPNVSKQVKLNSGVLLWFQQLWAMIIKKAWYSFRSYGFIILQIILPVVFTLVGLALEKVPMNNDGPNQNLRLTIQDTFPNPSRVSLFYMQVPGIGDSLPQNFTLNHVSNFSQLSFSFENEILTGFQDILNSTINYTQPSQCCNYEYQILDQYCAHRIARDFKSVSLCNTYPNFGYTSCLECADCFEAVDSSSCPRPPPIIYDPAQPQPYSGLYYGPLAVNTVYINEYLLREMARNVNNFYANYLLGITTNKLDPLPIQHECLCCSELNTNDSNDTGFCSVEQSSPIECVNPGIGDLYPSSTPRPDRVTLWFNNQAYHTLPTALSILHNYMFYNAWKEHDITGDPPKIVINNHPLPRSSSAELAAASSPFPGFTLSIFLTFGLSFLTGSFIIFPLQEKGNRSKFLQFISGLNSWAYWVGIFLWDLVITLFSCTLVFATFPCFSISAFSGVNLVYIYLLLISYGFGSLTLVYFFSFLFNSALFAFSTTILLLFFSYQIFNLIVVSLLAFDLYSIGDIFNYIFSIFPNYSLGTGISQIVNNTIYLELCQEAPRTLDSCRQVGIVVSDNLFTFEKPGILLYIVVPLVAGIIFFILTLLIESLKVDKKLLDVCCHKEGKYSEILNEDTDVAQERSRIKRNESNGNAVLMRNLTKTYPGNVFRRRKPKLAVNQICMGISYGDCFGLLGVNGAGKTTTFEMLAGNLRCTSGTAFVEGFDIRKNLRKVRQNVGYCPQFDALQTYMTGKQLLSMYARIRGIPSRKINEFVQLELERMGLMKYARVQCGKYSGGNKRKLSAACSLIGNAPILLLDEPTTGMDPGSRRFFWDILHNLTKEGRCIVLSSHSMEECEALCTRIAIMVNGEFKCLGSTQHLKTKFGEGYTLSIRFRSCVDQSDRLVVVNNIKAFVTSTFKAVKLAEEHNVVLEYRLVSSELLCSYIFKSLEMNKDRLGILDYGVSQTTLDQIFVNFAKAQVSEDS</sequence>
<evidence type="ECO:0000256" key="7">
    <source>
        <dbReference type="ARBA" id="ARBA00022989"/>
    </source>
</evidence>
<dbReference type="PANTHER" id="PTHR19229:SF250">
    <property type="entry name" value="ABC TRANSPORTER DOMAIN-CONTAINING PROTEIN-RELATED"/>
    <property type="match status" value="1"/>
</dbReference>
<dbReference type="InterPro" id="IPR003593">
    <property type="entry name" value="AAA+_ATPase"/>
</dbReference>
<keyword evidence="5" id="KW-0547">Nucleotide-binding</keyword>
<feature type="domain" description="ABC transporter" evidence="10">
    <location>
        <begin position="533"/>
        <end position="764"/>
    </location>
</feature>
<comment type="caution">
    <text evidence="11">The sequence shown here is derived from an EMBL/GenBank/DDBJ whole genome shotgun (WGS) entry which is preliminary data.</text>
</comment>
<evidence type="ECO:0000256" key="2">
    <source>
        <dbReference type="ARBA" id="ARBA00022448"/>
    </source>
</evidence>
<keyword evidence="3 9" id="KW-0812">Transmembrane</keyword>
<feature type="transmembrane region" description="Helical" evidence="9">
    <location>
        <begin position="1271"/>
        <end position="1291"/>
    </location>
</feature>
<feature type="transmembrane region" description="Helical" evidence="9">
    <location>
        <begin position="314"/>
        <end position="334"/>
    </location>
</feature>
<keyword evidence="2" id="KW-0813">Transport</keyword>
<accession>A0AAV7JZA7</accession>
<evidence type="ECO:0000259" key="10">
    <source>
        <dbReference type="PROSITE" id="PS50893"/>
    </source>
</evidence>
<keyword evidence="6 11" id="KW-0067">ATP-binding</keyword>
<evidence type="ECO:0000256" key="4">
    <source>
        <dbReference type="ARBA" id="ARBA00022737"/>
    </source>
</evidence>
<dbReference type="FunFam" id="3.40.50.300:FF:000298">
    <property type="entry name" value="ATP-binding cassette sub-family A member 12"/>
    <property type="match status" value="1"/>
</dbReference>
<evidence type="ECO:0000256" key="1">
    <source>
        <dbReference type="ARBA" id="ARBA00004141"/>
    </source>
</evidence>
<organism evidence="11 12">
    <name type="scientific">Oopsacas minuta</name>
    <dbReference type="NCBI Taxonomy" id="111878"/>
    <lineage>
        <taxon>Eukaryota</taxon>
        <taxon>Metazoa</taxon>
        <taxon>Porifera</taxon>
        <taxon>Hexactinellida</taxon>
        <taxon>Hexasterophora</taxon>
        <taxon>Lyssacinosida</taxon>
        <taxon>Leucopsacidae</taxon>
        <taxon>Oopsacas</taxon>
    </lineage>
</organism>
<evidence type="ECO:0000256" key="6">
    <source>
        <dbReference type="ARBA" id="ARBA00022840"/>
    </source>
</evidence>
<feature type="transmembrane region" description="Helical" evidence="9">
    <location>
        <begin position="1351"/>
        <end position="1374"/>
    </location>
</feature>
<dbReference type="InterPro" id="IPR017871">
    <property type="entry name" value="ABC_transporter-like_CS"/>
</dbReference>
<dbReference type="GO" id="GO:0016020">
    <property type="term" value="C:membrane"/>
    <property type="evidence" value="ECO:0007669"/>
    <property type="project" value="UniProtKB-SubCell"/>
</dbReference>
<dbReference type="FunFam" id="3.40.50.300:FF:000327">
    <property type="entry name" value="ATP-binding cassette sub-family A member 3"/>
    <property type="match status" value="1"/>
</dbReference>
<keyword evidence="7 9" id="KW-1133">Transmembrane helix</keyword>
<dbReference type="GO" id="GO:0140359">
    <property type="term" value="F:ABC-type transporter activity"/>
    <property type="evidence" value="ECO:0007669"/>
    <property type="project" value="InterPro"/>
</dbReference>
<dbReference type="EMBL" id="JAKMXF010000222">
    <property type="protein sequence ID" value="KAI6654313.1"/>
    <property type="molecule type" value="Genomic_DNA"/>
</dbReference>
<dbReference type="GO" id="GO:0005319">
    <property type="term" value="F:lipid transporter activity"/>
    <property type="evidence" value="ECO:0007669"/>
    <property type="project" value="TreeGrafter"/>
</dbReference>
<feature type="transmembrane region" description="Helical" evidence="9">
    <location>
        <begin position="377"/>
        <end position="398"/>
    </location>
</feature>
<dbReference type="PROSITE" id="PS50893">
    <property type="entry name" value="ABC_TRANSPORTER_2"/>
    <property type="match status" value="2"/>
</dbReference>
<gene>
    <name evidence="11" type="ORF">LOD99_711</name>
</gene>
<dbReference type="Pfam" id="PF23321">
    <property type="entry name" value="R1_ABCA1"/>
    <property type="match status" value="2"/>
</dbReference>
<feature type="transmembrane region" description="Helical" evidence="9">
    <location>
        <begin position="935"/>
        <end position="955"/>
    </location>
</feature>
<comment type="subcellular location">
    <subcellularLocation>
        <location evidence="1">Membrane</location>
        <topology evidence="1">Multi-pass membrane protein</topology>
    </subcellularLocation>
</comment>
<proteinExistence type="predicted"/>
<dbReference type="InterPro" id="IPR027417">
    <property type="entry name" value="P-loop_NTPase"/>
</dbReference>
<feature type="transmembrane region" description="Helical" evidence="9">
    <location>
        <begin position="263"/>
        <end position="282"/>
    </location>
</feature>
<evidence type="ECO:0000256" key="3">
    <source>
        <dbReference type="ARBA" id="ARBA00022692"/>
    </source>
</evidence>
<feature type="transmembrane region" description="Helical" evidence="9">
    <location>
        <begin position="1473"/>
        <end position="1494"/>
    </location>
</feature>
<dbReference type="InterPro" id="IPR003439">
    <property type="entry name" value="ABC_transporter-like_ATP-bd"/>
</dbReference>
<evidence type="ECO:0000256" key="5">
    <source>
        <dbReference type="ARBA" id="ARBA00022741"/>
    </source>
</evidence>
<feature type="transmembrane region" description="Helical" evidence="9">
    <location>
        <begin position="1312"/>
        <end position="1345"/>
    </location>
</feature>
<protein>
    <submittedName>
        <fullName evidence="11">ATP-binding cassette sub-family A member 3-like</fullName>
    </submittedName>
</protein>
<reference evidence="11 12" key="1">
    <citation type="journal article" date="2023" name="BMC Biol.">
        <title>The compact genome of the sponge Oopsacas minuta (Hexactinellida) is lacking key metazoan core genes.</title>
        <authorList>
            <person name="Santini S."/>
            <person name="Schenkelaars Q."/>
            <person name="Jourda C."/>
            <person name="Duchesne M."/>
            <person name="Belahbib H."/>
            <person name="Rocher C."/>
            <person name="Selva M."/>
            <person name="Riesgo A."/>
            <person name="Vervoort M."/>
            <person name="Leys S.P."/>
            <person name="Kodjabachian L."/>
            <person name="Le Bivic A."/>
            <person name="Borchiellini C."/>
            <person name="Claverie J.M."/>
            <person name="Renard E."/>
        </authorList>
    </citation>
    <scope>NUCLEOTIDE SEQUENCE [LARGE SCALE GENOMIC DNA]</scope>
    <source>
        <strain evidence="11">SPO-2</strain>
    </source>
</reference>
<dbReference type="PANTHER" id="PTHR19229">
    <property type="entry name" value="ATP-BINDING CASSETTE TRANSPORTER SUBFAMILY A ABCA"/>
    <property type="match status" value="1"/>
</dbReference>